<gene>
    <name evidence="2" type="ORF">EYF80_013161</name>
</gene>
<organism evidence="2 3">
    <name type="scientific">Liparis tanakae</name>
    <name type="common">Tanaka's snailfish</name>
    <dbReference type="NCBI Taxonomy" id="230148"/>
    <lineage>
        <taxon>Eukaryota</taxon>
        <taxon>Metazoa</taxon>
        <taxon>Chordata</taxon>
        <taxon>Craniata</taxon>
        <taxon>Vertebrata</taxon>
        <taxon>Euteleostomi</taxon>
        <taxon>Actinopterygii</taxon>
        <taxon>Neopterygii</taxon>
        <taxon>Teleostei</taxon>
        <taxon>Neoteleostei</taxon>
        <taxon>Acanthomorphata</taxon>
        <taxon>Eupercaria</taxon>
        <taxon>Perciformes</taxon>
        <taxon>Cottioidei</taxon>
        <taxon>Cottales</taxon>
        <taxon>Liparidae</taxon>
        <taxon>Liparis</taxon>
    </lineage>
</organism>
<protein>
    <submittedName>
        <fullName evidence="2">Uncharacterized protein</fullName>
    </submittedName>
</protein>
<reference evidence="2 3" key="1">
    <citation type="submission" date="2019-03" db="EMBL/GenBank/DDBJ databases">
        <title>First draft genome of Liparis tanakae, snailfish: a comprehensive survey of snailfish specific genes.</title>
        <authorList>
            <person name="Kim W."/>
            <person name="Song I."/>
            <person name="Jeong J.-H."/>
            <person name="Kim D."/>
            <person name="Kim S."/>
            <person name="Ryu S."/>
            <person name="Song J.Y."/>
            <person name="Lee S.K."/>
        </authorList>
    </citation>
    <scope>NUCLEOTIDE SEQUENCE [LARGE SCALE GENOMIC DNA]</scope>
    <source>
        <tissue evidence="2">Muscle</tissue>
    </source>
</reference>
<sequence length="332" mass="35487">MRLYLTEDSLPAVLSVGHPDYNHVPLVRGVPLQLPPELHFPSSLLVPDVDLPARQHAQLQLRAVLPGEAQPADPALALLSGLQAEACRAQGGGQPQNPAPLAQVVRSTALPGKPFGVVLHVIQSLIPTVQLCRVIIWKLQALVAVGQVEVVSVALHVVMVAQGAVLRVANRMRVLGALERLRPSPLLQPPLDLRREEQAAFAAHRVLAVGRQQLAEGGFLEEDGYGKVKRTWKKSIVQLKAILDKSHPQSTEVVHAGLSHRPEGLTGATGQREATALSPSWRKTASSSAGSGPGGRRAADDAAAGAEAELEQTAKLKLPLLSRDRLLRINTE</sequence>
<evidence type="ECO:0000313" key="2">
    <source>
        <dbReference type="EMBL" id="TNN76709.1"/>
    </source>
</evidence>
<comment type="caution">
    <text evidence="2">The sequence shown here is derived from an EMBL/GenBank/DDBJ whole genome shotgun (WGS) entry which is preliminary data.</text>
</comment>
<keyword evidence="3" id="KW-1185">Reference proteome</keyword>
<feature type="region of interest" description="Disordered" evidence="1">
    <location>
        <begin position="260"/>
        <end position="308"/>
    </location>
</feature>
<evidence type="ECO:0000256" key="1">
    <source>
        <dbReference type="SAM" id="MobiDB-lite"/>
    </source>
</evidence>
<dbReference type="Proteomes" id="UP000314294">
    <property type="component" value="Unassembled WGS sequence"/>
</dbReference>
<dbReference type="EMBL" id="SRLO01000091">
    <property type="protein sequence ID" value="TNN76709.1"/>
    <property type="molecule type" value="Genomic_DNA"/>
</dbReference>
<name>A0A4Z2IF96_9TELE</name>
<evidence type="ECO:0000313" key="3">
    <source>
        <dbReference type="Proteomes" id="UP000314294"/>
    </source>
</evidence>
<accession>A0A4Z2IF96</accession>
<proteinExistence type="predicted"/>
<dbReference type="AlphaFoldDB" id="A0A4Z2IF96"/>